<dbReference type="AlphaFoldDB" id="A0A0D0VX81"/>
<dbReference type="RefSeq" id="WP_043962125.1">
    <property type="nucleotide sequence ID" value="NZ_JXSX01000001.1"/>
</dbReference>
<keyword evidence="3" id="KW-1185">Reference proteome</keyword>
<organism evidence="2 3">
    <name type="scientific">Micromonospora haikouensis</name>
    <dbReference type="NCBI Taxonomy" id="686309"/>
    <lineage>
        <taxon>Bacteria</taxon>
        <taxon>Bacillati</taxon>
        <taxon>Actinomycetota</taxon>
        <taxon>Actinomycetes</taxon>
        <taxon>Micromonosporales</taxon>
        <taxon>Micromonosporaceae</taxon>
        <taxon>Micromonospora</taxon>
    </lineage>
</organism>
<proteinExistence type="predicted"/>
<dbReference type="PATRIC" id="fig|47853.6.peg.1680"/>
<feature type="region of interest" description="Disordered" evidence="1">
    <location>
        <begin position="281"/>
        <end position="324"/>
    </location>
</feature>
<dbReference type="EMBL" id="JXSX01000001">
    <property type="protein sequence ID" value="KIR65348.1"/>
    <property type="molecule type" value="Genomic_DNA"/>
</dbReference>
<dbReference type="GeneID" id="301304059"/>
<evidence type="ECO:0000313" key="3">
    <source>
        <dbReference type="Proteomes" id="UP000032254"/>
    </source>
</evidence>
<gene>
    <name evidence="2" type="ORF">TK50_07885</name>
</gene>
<name>A0A0D0VX81_9ACTN</name>
<dbReference type="OrthoDB" id="3400991at2"/>
<feature type="compositionally biased region" description="Low complexity" evidence="1">
    <location>
        <begin position="301"/>
        <end position="314"/>
    </location>
</feature>
<accession>A0A0D0VX81</accession>
<evidence type="ECO:0000256" key="1">
    <source>
        <dbReference type="SAM" id="MobiDB-lite"/>
    </source>
</evidence>
<evidence type="ECO:0000313" key="2">
    <source>
        <dbReference type="EMBL" id="KIR65348.1"/>
    </source>
</evidence>
<sequence length="398" mass="42812">MAKTDSTGFTWRPSAAPTWRYRWAHRQNERRQRTYRDAERAWRRRDDELRRLRAAAADFGRQATAGAGLPLEFAPGERVFWALPAVQLVELRHTAVLPAPDLCVDPGRSALHHRRPDGVKVTDAGLAVLTDRRLVLLGGRGRRDWAYGRMTGLAHDPAAPVTLIQVLDRRRTSGLLLPADAAAEFRFTLTLAFAEAIEQRGAVLAQLDELIAEHDQTRPFRPAIATPAQARITSLVPGGRRTVAVAAAAALLVPVALFESDPPVRPGSDVAAAATAAPTPGAAVLPTARPGPTASPRPRHGTASSTAASSTASPPAGPPAAKRDRLCGAPANPFGYDYCGGSRIRRPDVRVCDYFDCGQDFWAGTGYLVQCRDGALTLTGGRPDVCAAHEGLRRTVWS</sequence>
<comment type="caution">
    <text evidence="2">The sequence shown here is derived from an EMBL/GenBank/DDBJ whole genome shotgun (WGS) entry which is preliminary data.</text>
</comment>
<reference evidence="2 3" key="1">
    <citation type="submission" date="2015-01" db="EMBL/GenBank/DDBJ databases">
        <title>Sequencing and annotation of Micromonospora carbonacea strain JXNU-1 genome.</title>
        <authorList>
            <person name="Long Z."/>
            <person name="Huang Y."/>
            <person name="Jiang Y."/>
        </authorList>
    </citation>
    <scope>NUCLEOTIDE SEQUENCE [LARGE SCALE GENOMIC DNA]</scope>
    <source>
        <strain evidence="2 3">JXNU-1</strain>
    </source>
</reference>
<dbReference type="Proteomes" id="UP000032254">
    <property type="component" value="Unassembled WGS sequence"/>
</dbReference>
<protein>
    <submittedName>
        <fullName evidence="2">Uncharacterized protein</fullName>
    </submittedName>
</protein>